<accession>A0A7J3M3A6</accession>
<keyword evidence="10 12" id="KW-0456">Lyase</keyword>
<feature type="domain" description="Tryptophan synthase beta chain-like PALP" evidence="13">
    <location>
        <begin position="74"/>
        <end position="410"/>
    </location>
</feature>
<keyword evidence="9 12" id="KW-0057">Aromatic amino acid biosynthesis</keyword>
<comment type="catalytic activity">
    <reaction evidence="11 12">
        <text>(1S,2R)-1-C-(indol-3-yl)glycerol 3-phosphate + L-serine = D-glyceraldehyde 3-phosphate + L-tryptophan + H2O</text>
        <dbReference type="Rhea" id="RHEA:10532"/>
        <dbReference type="ChEBI" id="CHEBI:15377"/>
        <dbReference type="ChEBI" id="CHEBI:33384"/>
        <dbReference type="ChEBI" id="CHEBI:57912"/>
        <dbReference type="ChEBI" id="CHEBI:58866"/>
        <dbReference type="ChEBI" id="CHEBI:59776"/>
        <dbReference type="EC" id="4.2.1.20"/>
    </reaction>
</comment>
<dbReference type="Pfam" id="PF00291">
    <property type="entry name" value="PALP"/>
    <property type="match status" value="1"/>
</dbReference>
<comment type="subunit">
    <text evidence="5 12">Tetramer of two alpha and two beta chains.</text>
</comment>
<dbReference type="InterPro" id="IPR006653">
    <property type="entry name" value="Trp_synth_b_CS"/>
</dbReference>
<gene>
    <name evidence="12" type="primary">trpB</name>
    <name evidence="14" type="ORF">ENT52_06510</name>
</gene>
<organism evidence="14">
    <name type="scientific">Archaeoglobus fulgidus</name>
    <dbReference type="NCBI Taxonomy" id="2234"/>
    <lineage>
        <taxon>Archaea</taxon>
        <taxon>Methanobacteriati</taxon>
        <taxon>Methanobacteriota</taxon>
        <taxon>Archaeoglobi</taxon>
        <taxon>Archaeoglobales</taxon>
        <taxon>Archaeoglobaceae</taxon>
        <taxon>Archaeoglobus</taxon>
    </lineage>
</organism>
<dbReference type="GO" id="GO:0004834">
    <property type="term" value="F:tryptophan synthase activity"/>
    <property type="evidence" value="ECO:0007669"/>
    <property type="project" value="UniProtKB-UniRule"/>
</dbReference>
<evidence type="ECO:0000256" key="2">
    <source>
        <dbReference type="ARBA" id="ARBA00002786"/>
    </source>
</evidence>
<evidence type="ECO:0000256" key="11">
    <source>
        <dbReference type="ARBA" id="ARBA00049047"/>
    </source>
</evidence>
<evidence type="ECO:0000256" key="7">
    <source>
        <dbReference type="ARBA" id="ARBA00022822"/>
    </source>
</evidence>
<dbReference type="InterPro" id="IPR006316">
    <property type="entry name" value="Trp_synth_b-like"/>
</dbReference>
<dbReference type="Gene3D" id="3.40.50.1100">
    <property type="match status" value="2"/>
</dbReference>
<dbReference type="InterPro" id="IPR001926">
    <property type="entry name" value="TrpB-like_PALP"/>
</dbReference>
<dbReference type="AlphaFoldDB" id="A0A7J3M3A6"/>
<dbReference type="InterPro" id="IPR036052">
    <property type="entry name" value="TrpB-like_PALP_sf"/>
</dbReference>
<dbReference type="InterPro" id="IPR006654">
    <property type="entry name" value="Trp_synth_beta"/>
</dbReference>
<comment type="function">
    <text evidence="2 12">The beta subunit is responsible for the synthesis of L-tryptophan from indole and L-serine.</text>
</comment>
<dbReference type="NCBIfam" id="NF009057">
    <property type="entry name" value="PRK12391.1"/>
    <property type="match status" value="1"/>
</dbReference>
<keyword evidence="7 12" id="KW-0822">Tryptophan biosynthesis</keyword>
<keyword evidence="6 12" id="KW-0028">Amino-acid biosynthesis</keyword>
<proteinExistence type="inferred from homology"/>
<comment type="similarity">
    <text evidence="4 12">Belongs to the TrpB family.</text>
</comment>
<dbReference type="EMBL" id="DSYZ01000122">
    <property type="protein sequence ID" value="HGT83361.1"/>
    <property type="molecule type" value="Genomic_DNA"/>
</dbReference>
<evidence type="ECO:0000256" key="5">
    <source>
        <dbReference type="ARBA" id="ARBA00011270"/>
    </source>
</evidence>
<dbReference type="PIRSF" id="PIRSF001413">
    <property type="entry name" value="Trp_syn_beta"/>
    <property type="match status" value="1"/>
</dbReference>
<comment type="caution">
    <text evidence="14">The sequence shown here is derived from an EMBL/GenBank/DDBJ whole genome shotgun (WGS) entry which is preliminary data.</text>
</comment>
<dbReference type="PIRSF" id="PIRSF500824">
    <property type="entry name" value="TrpB_prok"/>
    <property type="match status" value="1"/>
</dbReference>
<dbReference type="NCBIfam" id="TIGR01415">
    <property type="entry name" value="trpB_rel"/>
    <property type="match status" value="1"/>
</dbReference>
<evidence type="ECO:0000256" key="10">
    <source>
        <dbReference type="ARBA" id="ARBA00023239"/>
    </source>
</evidence>
<dbReference type="HAMAP" id="MF_00133">
    <property type="entry name" value="Trp_synth_beta"/>
    <property type="match status" value="1"/>
</dbReference>
<dbReference type="GO" id="GO:0005737">
    <property type="term" value="C:cytoplasm"/>
    <property type="evidence" value="ECO:0007669"/>
    <property type="project" value="TreeGrafter"/>
</dbReference>
<dbReference type="SUPFAM" id="SSF53686">
    <property type="entry name" value="Tryptophan synthase beta subunit-like PLP-dependent enzymes"/>
    <property type="match status" value="1"/>
</dbReference>
<dbReference type="CDD" id="cd06446">
    <property type="entry name" value="Trp-synth_B"/>
    <property type="match status" value="1"/>
</dbReference>
<sequence>MSKFVLDAEYLPKRWYNVVPDLPEKLAPPLNPRTMEPIKPDELEAVFPKSLIAQEMSEERWIRIPEEVLELYRIYRPTPLIRAERLEKALKTPAKIFYKYEGVSPPGSHKPNTAIAQAYYNMKEGVEMLTTETGAGQWGSALAFATNLFGLKCRVFMVRSSYEQKPYRRVLMETWNAEVIPSPSNLTESGKSVLEKDPDCPGSLGIAISEAVETAVKSENTKYSLGSVLNHVLLHQTIIGLEVKKQLTLIDVKPDVMIGCVGGGSNFAGFCYPFVKDAMKGEVELIAVEPKACPTLTAGEYRYDYGDTAGLTPLLLMYTLGHNFIPPPIHAGGLRYHGDAPSLCLLVKNKVIKPIAVGQREVFEAGTFFARTEGILPAPESAHAIRVAIDKAIEAKRKNEDRVIVFNLSGHGYFDLKAYEEFLSGKLPDT</sequence>
<dbReference type="PANTHER" id="PTHR48077:SF6">
    <property type="entry name" value="TRYPTOPHAN SYNTHASE"/>
    <property type="match status" value="1"/>
</dbReference>
<keyword evidence="8 12" id="KW-0663">Pyridoxal phosphate</keyword>
<evidence type="ECO:0000256" key="4">
    <source>
        <dbReference type="ARBA" id="ARBA00009982"/>
    </source>
</evidence>
<evidence type="ECO:0000256" key="6">
    <source>
        <dbReference type="ARBA" id="ARBA00022605"/>
    </source>
</evidence>
<evidence type="ECO:0000256" key="1">
    <source>
        <dbReference type="ARBA" id="ARBA00001933"/>
    </source>
</evidence>
<name>A0A7J3M3A6_ARCFL</name>
<feature type="modified residue" description="N6-(pyridoxal phosphate)lysine" evidence="12">
    <location>
        <position position="110"/>
    </location>
</feature>
<evidence type="ECO:0000313" key="14">
    <source>
        <dbReference type="EMBL" id="HGT83361.1"/>
    </source>
</evidence>
<evidence type="ECO:0000256" key="12">
    <source>
        <dbReference type="HAMAP-Rule" id="MF_00133"/>
    </source>
</evidence>
<dbReference type="UniPathway" id="UPA00035">
    <property type="reaction ID" value="UER00044"/>
</dbReference>
<comment type="cofactor">
    <cofactor evidence="1 12">
        <name>pyridoxal 5'-phosphate</name>
        <dbReference type="ChEBI" id="CHEBI:597326"/>
    </cofactor>
</comment>
<dbReference type="GO" id="GO:0030170">
    <property type="term" value="F:pyridoxal phosphate binding"/>
    <property type="evidence" value="ECO:0007669"/>
    <property type="project" value="InterPro"/>
</dbReference>
<evidence type="ECO:0000259" key="13">
    <source>
        <dbReference type="Pfam" id="PF00291"/>
    </source>
</evidence>
<evidence type="ECO:0000256" key="3">
    <source>
        <dbReference type="ARBA" id="ARBA00004733"/>
    </source>
</evidence>
<comment type="pathway">
    <text evidence="3 12">Amino-acid biosynthesis; L-tryptophan biosynthesis; L-tryptophan from chorismate: step 5/5.</text>
</comment>
<evidence type="ECO:0000256" key="8">
    <source>
        <dbReference type="ARBA" id="ARBA00022898"/>
    </source>
</evidence>
<evidence type="ECO:0000256" key="9">
    <source>
        <dbReference type="ARBA" id="ARBA00023141"/>
    </source>
</evidence>
<dbReference type="GO" id="GO:0052684">
    <property type="term" value="F:L-serine hydro-lyase (adding indole, L-tryptophan-forming) activity"/>
    <property type="evidence" value="ECO:0007669"/>
    <property type="project" value="TreeGrafter"/>
</dbReference>
<dbReference type="PANTHER" id="PTHR48077">
    <property type="entry name" value="TRYPTOPHAN SYNTHASE-RELATED"/>
    <property type="match status" value="1"/>
</dbReference>
<reference evidence="14" key="1">
    <citation type="journal article" date="2020" name="mSystems">
        <title>Genome- and Community-Level Interaction Insights into Carbon Utilization and Element Cycling Functions of Hydrothermarchaeota in Hydrothermal Sediment.</title>
        <authorList>
            <person name="Zhou Z."/>
            <person name="Liu Y."/>
            <person name="Xu W."/>
            <person name="Pan J."/>
            <person name="Luo Z.H."/>
            <person name="Li M."/>
        </authorList>
    </citation>
    <scope>NUCLEOTIDE SEQUENCE [LARGE SCALE GENOMIC DNA]</scope>
    <source>
        <strain evidence="14">SpSt-587</strain>
    </source>
</reference>
<dbReference type="PROSITE" id="PS00168">
    <property type="entry name" value="TRP_SYNTHASE_BETA"/>
    <property type="match status" value="1"/>
</dbReference>
<protein>
    <recommendedName>
        <fullName evidence="12">Tryptophan synthase beta chain</fullName>
        <ecNumber evidence="12">4.2.1.20</ecNumber>
    </recommendedName>
</protein>
<dbReference type="InterPro" id="IPR023026">
    <property type="entry name" value="Trp_synth_beta/beta-like"/>
</dbReference>
<dbReference type="EC" id="4.2.1.20" evidence="12"/>